<evidence type="ECO:0000256" key="2">
    <source>
        <dbReference type="ARBA" id="ARBA00009530"/>
    </source>
</evidence>
<evidence type="ECO:0000313" key="7">
    <source>
        <dbReference type="EMBL" id="CCF56420.1"/>
    </source>
</evidence>
<dbReference type="Proteomes" id="UP000005220">
    <property type="component" value="Chromosome 2"/>
</dbReference>
<protein>
    <recommendedName>
        <fullName evidence="9">Stress response RCI peptide</fullName>
    </recommendedName>
</protein>
<dbReference type="eggNOG" id="KOG1773">
    <property type="taxonomic scope" value="Eukaryota"/>
</dbReference>
<dbReference type="GO" id="GO:0016020">
    <property type="term" value="C:membrane"/>
    <property type="evidence" value="ECO:0007669"/>
    <property type="project" value="UniProtKB-SubCell"/>
</dbReference>
<evidence type="ECO:0000256" key="1">
    <source>
        <dbReference type="ARBA" id="ARBA00004370"/>
    </source>
</evidence>
<accession>H2APX0</accession>
<evidence type="ECO:0000256" key="5">
    <source>
        <dbReference type="ARBA" id="ARBA00023136"/>
    </source>
</evidence>
<keyword evidence="4 6" id="KW-1133">Transmembrane helix</keyword>
<evidence type="ECO:0008006" key="9">
    <source>
        <dbReference type="Google" id="ProtNLM"/>
    </source>
</evidence>
<feature type="transmembrane region" description="Helical" evidence="6">
    <location>
        <begin position="37"/>
        <end position="59"/>
    </location>
</feature>
<keyword evidence="3 6" id="KW-0812">Transmembrane</keyword>
<dbReference type="OrthoDB" id="2802411at2759"/>
<dbReference type="InterPro" id="IPR000612">
    <property type="entry name" value="PMP3"/>
</dbReference>
<sequence length="125" mass="14204">MCICCLCSISDFCLYMLSIVFPPLGVIFRSGFCSSDLLLNCLLTLMGYLPGLIHAWYFITVTSPIRQGTEYIYVFQRGVEDGNRDLENSPLIDGSTDEQRLQNFQRRDSKIIHSVPPPPYSELPM</sequence>
<dbReference type="PANTHER" id="PTHR21659">
    <property type="entry name" value="HYDROPHOBIC PROTEIN RCI2 LOW TEMPERATURE AND SALT RESPONSIVE PROTEIN LTI6 -RELATED"/>
    <property type="match status" value="1"/>
</dbReference>
<dbReference type="RefSeq" id="XP_003955555.1">
    <property type="nucleotide sequence ID" value="XM_003955506.1"/>
</dbReference>
<organism evidence="7 8">
    <name type="scientific">Kazachstania africana (strain ATCC 22294 / BCRC 22015 / CBS 2517 / CECT 1963 / NBRC 1671 / NRRL Y-8276)</name>
    <name type="common">Yeast</name>
    <name type="synonym">Kluyveromyces africanus</name>
    <dbReference type="NCBI Taxonomy" id="1071382"/>
    <lineage>
        <taxon>Eukaryota</taxon>
        <taxon>Fungi</taxon>
        <taxon>Dikarya</taxon>
        <taxon>Ascomycota</taxon>
        <taxon>Saccharomycotina</taxon>
        <taxon>Saccharomycetes</taxon>
        <taxon>Saccharomycetales</taxon>
        <taxon>Saccharomycetaceae</taxon>
        <taxon>Kazachstania</taxon>
    </lineage>
</organism>
<keyword evidence="5 6" id="KW-0472">Membrane</keyword>
<dbReference type="InParanoid" id="H2APX0"/>
<comment type="subcellular location">
    <subcellularLocation>
        <location evidence="1">Membrane</location>
    </subcellularLocation>
</comment>
<dbReference type="Pfam" id="PF01679">
    <property type="entry name" value="Pmp3"/>
    <property type="match status" value="1"/>
</dbReference>
<evidence type="ECO:0000256" key="6">
    <source>
        <dbReference type="SAM" id="Phobius"/>
    </source>
</evidence>
<gene>
    <name evidence="7" type="primary">KAFR0B01210</name>
    <name evidence="7" type="ORF">KAFR_0B01210</name>
</gene>
<dbReference type="EMBL" id="HE650822">
    <property type="protein sequence ID" value="CCF56420.1"/>
    <property type="molecule type" value="Genomic_DNA"/>
</dbReference>
<evidence type="ECO:0000256" key="4">
    <source>
        <dbReference type="ARBA" id="ARBA00022989"/>
    </source>
</evidence>
<evidence type="ECO:0000256" key="3">
    <source>
        <dbReference type="ARBA" id="ARBA00022692"/>
    </source>
</evidence>
<dbReference type="HOGENOM" id="CLU_107649_0_2_1"/>
<feature type="transmembrane region" description="Helical" evidence="6">
    <location>
        <begin position="12"/>
        <end position="31"/>
    </location>
</feature>
<proteinExistence type="inferred from homology"/>
<reference evidence="7 8" key="1">
    <citation type="journal article" date="2011" name="Proc. Natl. Acad. Sci. U.S.A.">
        <title>Evolutionary erosion of yeast sex chromosomes by mating-type switching accidents.</title>
        <authorList>
            <person name="Gordon J.L."/>
            <person name="Armisen D."/>
            <person name="Proux-Wera E."/>
            <person name="Oheigeartaigh S.S."/>
            <person name="Byrne K.P."/>
            <person name="Wolfe K.H."/>
        </authorList>
    </citation>
    <scope>NUCLEOTIDE SEQUENCE [LARGE SCALE GENOMIC DNA]</scope>
    <source>
        <strain evidence="8">ATCC 22294 / BCRC 22015 / CBS 2517 / CECT 1963 / NBRC 1671 / NRRL Y-8276</strain>
    </source>
</reference>
<dbReference type="AlphaFoldDB" id="H2APX0"/>
<dbReference type="PANTHER" id="PTHR21659:SF114">
    <property type="entry name" value="PROTEIN SNA4"/>
    <property type="match status" value="1"/>
</dbReference>
<dbReference type="GeneID" id="13882644"/>
<keyword evidence="8" id="KW-1185">Reference proteome</keyword>
<evidence type="ECO:0000313" key="8">
    <source>
        <dbReference type="Proteomes" id="UP000005220"/>
    </source>
</evidence>
<comment type="similarity">
    <text evidence="2">Belongs to the UPF0057 (PMP3) family.</text>
</comment>
<name>H2APX0_KAZAF</name>
<dbReference type="KEGG" id="kaf:KAFR_0B01210"/>
<dbReference type="FunCoup" id="H2APX0">
    <property type="interactions" value="379"/>
</dbReference>